<feature type="transmembrane region" description="Helical" evidence="17">
    <location>
        <begin position="111"/>
        <end position="139"/>
    </location>
</feature>
<evidence type="ECO:0000256" key="18">
    <source>
        <dbReference type="SAM" id="MobiDB-lite"/>
    </source>
</evidence>
<dbReference type="FunFam" id="1.20.1070.10:FF:000103">
    <property type="entry name" value="Muscarinic acetylcholine receptor"/>
    <property type="match status" value="1"/>
</dbReference>
<evidence type="ECO:0000256" key="3">
    <source>
        <dbReference type="ARBA" id="ARBA00022475"/>
    </source>
</evidence>
<evidence type="ECO:0000256" key="12">
    <source>
        <dbReference type="ARBA" id="ARBA00023180"/>
    </source>
</evidence>
<dbReference type="InterPro" id="IPR017452">
    <property type="entry name" value="GPCR_Rhodpsn_7TM"/>
</dbReference>
<feature type="region of interest" description="Disordered" evidence="18">
    <location>
        <begin position="312"/>
        <end position="341"/>
    </location>
</feature>
<dbReference type="Gene3D" id="1.20.1070.10">
    <property type="entry name" value="Rhodopsin 7-helix transmembrane proteins"/>
    <property type="match status" value="2"/>
</dbReference>
<evidence type="ECO:0000256" key="5">
    <source>
        <dbReference type="ARBA" id="ARBA00022692"/>
    </source>
</evidence>
<evidence type="ECO:0000256" key="4">
    <source>
        <dbReference type="ARBA" id="ARBA00022553"/>
    </source>
</evidence>
<dbReference type="CDD" id="cd15299">
    <property type="entry name" value="7tmA_mAChR_M3"/>
    <property type="match status" value="1"/>
</dbReference>
<evidence type="ECO:0000313" key="20">
    <source>
        <dbReference type="Proteomes" id="UP000261680"/>
    </source>
</evidence>
<evidence type="ECO:0000256" key="15">
    <source>
        <dbReference type="ARBA" id="ARBA00046914"/>
    </source>
</evidence>
<keyword evidence="14 17" id="KW-0628">Postsynaptic cell membrane</keyword>
<evidence type="ECO:0000256" key="8">
    <source>
        <dbReference type="ARBA" id="ARBA00023040"/>
    </source>
</evidence>
<evidence type="ECO:0000256" key="17">
    <source>
        <dbReference type="RuleBase" id="RU361191"/>
    </source>
</evidence>
<dbReference type="SMART" id="SM01381">
    <property type="entry name" value="7TM_GPCR_Srsx"/>
    <property type="match status" value="1"/>
</dbReference>
<comment type="subcellular location">
    <subcellularLocation>
        <location evidence="2">Basolateral cell membrane</location>
        <topology evidence="2">Multi-pass membrane protein</topology>
    </subcellularLocation>
    <subcellularLocation>
        <location evidence="17">Cell membrane</location>
        <topology evidence="17">Multi-pass membrane protein</topology>
    </subcellularLocation>
    <subcellularLocation>
        <location evidence="17">Postsynaptic cell membrane</location>
        <topology evidence="17">Multi-pass membrane protein</topology>
    </subcellularLocation>
</comment>
<dbReference type="PROSITE" id="PS50262">
    <property type="entry name" value="G_PROTEIN_RECEP_F1_2"/>
    <property type="match status" value="1"/>
</dbReference>
<dbReference type="GO" id="GO:0007187">
    <property type="term" value="P:G protein-coupled receptor signaling pathway, coupled to cyclic nucleotide second messenger"/>
    <property type="evidence" value="ECO:0007669"/>
    <property type="project" value="TreeGrafter"/>
</dbReference>
<keyword evidence="13 16" id="KW-0807">Transducer</keyword>
<evidence type="ECO:0000256" key="13">
    <source>
        <dbReference type="ARBA" id="ARBA00023224"/>
    </source>
</evidence>
<comment type="similarity">
    <text evidence="17">Belongs to the G-protein coupled receptor 1 family. Muscarinic acetylcholine receptor subfamily.</text>
</comment>
<keyword evidence="12" id="KW-0325">Glycoprotein</keyword>
<evidence type="ECO:0000256" key="11">
    <source>
        <dbReference type="ARBA" id="ARBA00023170"/>
    </source>
</evidence>
<dbReference type="GO" id="GO:0007197">
    <property type="term" value="P:adenylate cyclase-inhibiting G protein-coupled acetylcholine receptor signaling pathway"/>
    <property type="evidence" value="ECO:0007669"/>
    <property type="project" value="TreeGrafter"/>
</dbReference>
<dbReference type="GO" id="GO:0045211">
    <property type="term" value="C:postsynaptic membrane"/>
    <property type="evidence" value="ECO:0007669"/>
    <property type="project" value="UniProtKB-SubCell"/>
</dbReference>
<feature type="compositionally biased region" description="Basic and acidic residues" evidence="18">
    <location>
        <begin position="370"/>
        <end position="379"/>
    </location>
</feature>
<keyword evidence="8 16" id="KW-0297">G-protein coupled receptor</keyword>
<dbReference type="InterPro" id="IPR000995">
    <property type="entry name" value="Musac_Ach_rcpt"/>
</dbReference>
<comment type="subunit">
    <text evidence="15">Homodimer; the dimers can form tetramers. Interacts with NALCN. Interacts with TMEM147.</text>
</comment>
<keyword evidence="9 17" id="KW-0472">Membrane</keyword>
<gene>
    <name evidence="21" type="primary">CHRM3</name>
</gene>
<sequence length="636" mass="70683">MQEDVGTTLSDSSFNESEHEHRHNRVQITALSLTSPPDLRLCPRITMSWLTNSTASPLFPNISASWVHSPSEAGLPPGTATHFGSYNLSQAAGNLSSANGTAGDPLGGHTIWQVVFIAFLTGVLALVTIIGNILVIVAFKVNKQLKTVNNYFLLSLACADLIIGVISMNLFTTYIIMNRWALGNLACDLWLSIDYVASNASVMNLLVISFDRYFSITRPLTYRAKRTTKRAGVMIGLAWVISFVLWAPAILFWQYFVGKRTVPPGECFIQFLSEPTITFGTAIAAFYMPVTIMTILYWRIYKETEKRTKELAGLQASGTEAEAENFVPPTGSSRSGSSYELQQQSLKRSARRRYGRCHFWFAAKSWKPSAEHMEPDHSSSDSWNNNDAAASLENSASSDEEDIGSETRAIYSIVLKLPGHSTILNSTKLPSSDNLQVPDEELGTADLDRKAGKLQAQKSVDDGAGFQKSFSKLPIQLESAVDTAKASEANSSVGKSTATLPLSFKEATLAKRFALKTRSQITKRKRMSLIKEKKAAQTLSAILLAFIITWTPYNIMVLVNTFCDSCIPKTYWNLGYWLCYINSTVNPVCYALCNKTFRTTFKMLLLCQCGRHKRRKQQYQQRQSVVLHRRGPEQAL</sequence>
<dbReference type="GO" id="GO:0045987">
    <property type="term" value="P:positive regulation of smooth muscle contraction"/>
    <property type="evidence" value="ECO:0007669"/>
    <property type="project" value="InterPro"/>
</dbReference>
<proteinExistence type="inferred from homology"/>
<feature type="region of interest" description="Disordered" evidence="18">
    <location>
        <begin position="370"/>
        <end position="403"/>
    </location>
</feature>
<comment type="function">
    <text evidence="1">The muscarinic acetylcholine receptor mediates various cellular responses, including inhibition of adenylate cyclase, breakdown of phosphoinositides and modulation of potassium channels through the action of G proteins. Primary transducing effect is Pi turnover.</text>
</comment>
<dbReference type="PRINTS" id="PR00540">
    <property type="entry name" value="MUSCRINICM3R"/>
</dbReference>
<feature type="transmembrane region" description="Helical" evidence="17">
    <location>
        <begin position="276"/>
        <end position="298"/>
    </location>
</feature>
<keyword evidence="5 16" id="KW-0812">Transmembrane</keyword>
<feature type="region of interest" description="Disordered" evidence="18">
    <location>
        <begin position="1"/>
        <end position="25"/>
    </location>
</feature>
<accession>A0A8M1FEM2</accession>
<dbReference type="GO" id="GO:0016323">
    <property type="term" value="C:basolateral plasma membrane"/>
    <property type="evidence" value="ECO:0007669"/>
    <property type="project" value="UniProtKB-SubCell"/>
</dbReference>
<dbReference type="InterPro" id="IPR000276">
    <property type="entry name" value="GPCR_Rhodpsn"/>
</dbReference>
<keyword evidence="6 17" id="KW-1133">Transmembrane helix</keyword>
<dbReference type="AlphaFoldDB" id="A0A8M1FEM2"/>
<evidence type="ECO:0000256" key="6">
    <source>
        <dbReference type="ARBA" id="ARBA00022989"/>
    </source>
</evidence>
<evidence type="ECO:0000313" key="21">
    <source>
        <dbReference type="RefSeq" id="XP_040480700.1"/>
    </source>
</evidence>
<keyword evidence="4" id="KW-0597">Phosphoprotein</keyword>
<dbReference type="PRINTS" id="PR00237">
    <property type="entry name" value="GPCRRHODOPSN"/>
</dbReference>
<dbReference type="InterPro" id="IPR001183">
    <property type="entry name" value="Musac_Ach_M3_rcpt"/>
</dbReference>
<dbReference type="OrthoDB" id="10071887at2759"/>
<evidence type="ECO:0000256" key="1">
    <source>
        <dbReference type="ARBA" id="ARBA00003336"/>
    </source>
</evidence>
<dbReference type="GO" id="GO:0030425">
    <property type="term" value="C:dendrite"/>
    <property type="evidence" value="ECO:0007669"/>
    <property type="project" value="TreeGrafter"/>
</dbReference>
<feature type="transmembrane region" description="Helical" evidence="17">
    <location>
        <begin position="151"/>
        <end position="177"/>
    </location>
</feature>
<feature type="compositionally biased region" description="Polar residues" evidence="18">
    <location>
        <begin position="330"/>
        <end position="341"/>
    </location>
</feature>
<evidence type="ECO:0000259" key="19">
    <source>
        <dbReference type="PROSITE" id="PS50262"/>
    </source>
</evidence>
<evidence type="ECO:0000256" key="7">
    <source>
        <dbReference type="ARBA" id="ARBA00023018"/>
    </source>
</evidence>
<dbReference type="GO" id="GO:0016907">
    <property type="term" value="F:G protein-coupled acetylcholine receptor activity"/>
    <property type="evidence" value="ECO:0007669"/>
    <property type="project" value="UniProtKB-UniRule"/>
</dbReference>
<feature type="domain" description="G-protein coupled receptors family 1 profile" evidence="19">
    <location>
        <begin position="131"/>
        <end position="590"/>
    </location>
</feature>
<feature type="transmembrane region" description="Helical" evidence="17">
    <location>
        <begin position="189"/>
        <end position="210"/>
    </location>
</feature>
<feature type="compositionally biased region" description="Polar residues" evidence="18">
    <location>
        <begin position="1"/>
        <end position="15"/>
    </location>
</feature>
<dbReference type="PANTHER" id="PTHR24247">
    <property type="entry name" value="5-HYDROXYTRYPTAMINE RECEPTOR"/>
    <property type="match status" value="1"/>
</dbReference>
<dbReference type="GeneID" id="103662000"/>
<dbReference type="CTD" id="1131"/>
<dbReference type="PROSITE" id="PS00237">
    <property type="entry name" value="G_PROTEIN_RECEP_F1_1"/>
    <property type="match status" value="1"/>
</dbReference>
<feature type="transmembrane region" description="Helical" evidence="17">
    <location>
        <begin position="575"/>
        <end position="593"/>
    </location>
</feature>
<evidence type="ECO:0000256" key="10">
    <source>
        <dbReference type="ARBA" id="ARBA00023157"/>
    </source>
</evidence>
<feature type="transmembrane region" description="Helical" evidence="17">
    <location>
        <begin position="231"/>
        <end position="256"/>
    </location>
</feature>
<feature type="compositionally biased region" description="Low complexity" evidence="18">
    <location>
        <begin position="380"/>
        <end position="391"/>
    </location>
</feature>
<dbReference type="Proteomes" id="UP000261680">
    <property type="component" value="Unplaced"/>
</dbReference>
<organism evidence="20 21">
    <name type="scientific">Ursus maritimus</name>
    <name type="common">Polar bear</name>
    <name type="synonym">Thalarctos maritimus</name>
    <dbReference type="NCBI Taxonomy" id="29073"/>
    <lineage>
        <taxon>Eukaryota</taxon>
        <taxon>Metazoa</taxon>
        <taxon>Chordata</taxon>
        <taxon>Craniata</taxon>
        <taxon>Vertebrata</taxon>
        <taxon>Euteleostomi</taxon>
        <taxon>Mammalia</taxon>
        <taxon>Eutheria</taxon>
        <taxon>Laurasiatheria</taxon>
        <taxon>Carnivora</taxon>
        <taxon>Caniformia</taxon>
        <taxon>Ursidae</taxon>
        <taxon>Ursus</taxon>
    </lineage>
</organism>
<evidence type="ECO:0000256" key="16">
    <source>
        <dbReference type="RuleBase" id="RU000688"/>
    </source>
</evidence>
<keyword evidence="7 17" id="KW-0770">Synapse</keyword>
<dbReference type="FunFam" id="1.20.1070.10:FF:000047">
    <property type="entry name" value="Muscarinic acetylcholine receptor"/>
    <property type="match status" value="1"/>
</dbReference>
<evidence type="ECO:0000256" key="9">
    <source>
        <dbReference type="ARBA" id="ARBA00023136"/>
    </source>
</evidence>
<dbReference type="GO" id="GO:0046541">
    <property type="term" value="P:saliva secretion"/>
    <property type="evidence" value="ECO:0007669"/>
    <property type="project" value="InterPro"/>
</dbReference>
<evidence type="ECO:0000256" key="14">
    <source>
        <dbReference type="ARBA" id="ARBA00023257"/>
    </source>
</evidence>
<keyword evidence="20" id="KW-1185">Reference proteome</keyword>
<keyword evidence="3 17" id="KW-1003">Cell membrane</keyword>
<dbReference type="Pfam" id="PF00001">
    <property type="entry name" value="7tm_1"/>
    <property type="match status" value="1"/>
</dbReference>
<reference evidence="21" key="1">
    <citation type="submission" date="2025-08" db="UniProtKB">
        <authorList>
            <consortium name="RefSeq"/>
        </authorList>
    </citation>
    <scope>IDENTIFICATION</scope>
    <source>
        <tissue evidence="21">Whole blood</tissue>
    </source>
</reference>
<dbReference type="SUPFAM" id="SSF81321">
    <property type="entry name" value="Family A G protein-coupled receptor-like"/>
    <property type="match status" value="1"/>
</dbReference>
<dbReference type="GO" id="GO:0004993">
    <property type="term" value="F:G protein-coupled serotonin receptor activity"/>
    <property type="evidence" value="ECO:0007669"/>
    <property type="project" value="TreeGrafter"/>
</dbReference>
<evidence type="ECO:0000256" key="2">
    <source>
        <dbReference type="ARBA" id="ARBA00004554"/>
    </source>
</evidence>
<keyword evidence="11 16" id="KW-0675">Receptor</keyword>
<protein>
    <recommendedName>
        <fullName evidence="17">Muscarinic acetylcholine receptor</fullName>
    </recommendedName>
</protein>
<dbReference type="PRINTS" id="PR00243">
    <property type="entry name" value="MUSCARINICR"/>
</dbReference>
<feature type="transmembrane region" description="Helical" evidence="17">
    <location>
        <begin position="535"/>
        <end position="555"/>
    </location>
</feature>
<keyword evidence="10" id="KW-1015">Disulfide bond</keyword>
<dbReference type="KEGG" id="umr:103662000"/>
<dbReference type="RefSeq" id="XP_040480700.1">
    <property type="nucleotide sequence ID" value="XM_040624766.1"/>
</dbReference>
<name>A0A8M1FEM2_URSMA</name>
<dbReference type="PANTHER" id="PTHR24247:SF183">
    <property type="entry name" value="MUSCARINIC ACETYLCHOLINE RECEPTOR M3"/>
    <property type="match status" value="1"/>
</dbReference>